<comment type="caution">
    <text evidence="2">The sequence shown here is derived from an EMBL/GenBank/DDBJ whole genome shotgun (WGS) entry which is preliminary data.</text>
</comment>
<evidence type="ECO:0000313" key="2">
    <source>
        <dbReference type="EMBL" id="NKX93516.1"/>
    </source>
</evidence>
<dbReference type="RefSeq" id="WP_168447530.1">
    <property type="nucleotide sequence ID" value="NZ_JAAXOW010000002.1"/>
</dbReference>
<keyword evidence="3" id="KW-1185">Reference proteome</keyword>
<protein>
    <submittedName>
        <fullName evidence="2">Energy-coupling factor transporter transmembrane protein EcfT</fullName>
    </submittedName>
</protein>
<dbReference type="AlphaFoldDB" id="A0A9X5ISU0"/>
<keyword evidence="1" id="KW-1133">Transmembrane helix</keyword>
<accession>A0A9X5ISU0</accession>
<feature type="transmembrane region" description="Helical" evidence="1">
    <location>
        <begin position="88"/>
        <end position="107"/>
    </location>
</feature>
<dbReference type="EMBL" id="JAAXOW010000002">
    <property type="protein sequence ID" value="NKX93516.1"/>
    <property type="molecule type" value="Genomic_DNA"/>
</dbReference>
<keyword evidence="1" id="KW-0472">Membrane</keyword>
<feature type="transmembrane region" description="Helical" evidence="1">
    <location>
        <begin position="12"/>
        <end position="33"/>
    </location>
</feature>
<sequence>MLGLHVPGGSAVHRAPAGVKLAALAVLGTVLAVVRSAPLSAGALVAVLLVTGLARVGVSVLLRQARAVLVMLVVLAAVQAWSAGLAPALATSLGLAATVLAAALLTATTRADALLDMLTAALHRAARLPVVGRHVRPESVALAVALMLRAVPAVAQVERESRDAAMARGLERSPRARLVPTVVRTVAMAHRTGEALAARGTSDDA</sequence>
<reference evidence="2 3" key="1">
    <citation type="submission" date="2020-04" db="EMBL/GenBank/DDBJ databases">
        <title>MicrobeNet Type strains.</title>
        <authorList>
            <person name="Nicholson A.C."/>
        </authorList>
    </citation>
    <scope>NUCLEOTIDE SEQUENCE [LARGE SCALE GENOMIC DNA]</scope>
    <source>
        <strain evidence="2 3">ATCC BAA-789</strain>
    </source>
</reference>
<evidence type="ECO:0000256" key="1">
    <source>
        <dbReference type="SAM" id="Phobius"/>
    </source>
</evidence>
<evidence type="ECO:0000313" key="3">
    <source>
        <dbReference type="Proteomes" id="UP000774283"/>
    </source>
</evidence>
<name>A0A9X5ISU0_9MICO</name>
<keyword evidence="1 2" id="KW-0812">Transmembrane</keyword>
<dbReference type="Proteomes" id="UP000774283">
    <property type="component" value="Unassembled WGS sequence"/>
</dbReference>
<organism evidence="2 3">
    <name type="scientific">Sanguibacter hominis ATCC BAA-789</name>
    <dbReference type="NCBI Taxonomy" id="1312740"/>
    <lineage>
        <taxon>Bacteria</taxon>
        <taxon>Bacillati</taxon>
        <taxon>Actinomycetota</taxon>
        <taxon>Actinomycetes</taxon>
        <taxon>Micrococcales</taxon>
        <taxon>Sanguibacteraceae</taxon>
        <taxon>Sanguibacter</taxon>
    </lineage>
</organism>
<feature type="transmembrane region" description="Helical" evidence="1">
    <location>
        <begin position="39"/>
        <end position="58"/>
    </location>
</feature>
<gene>
    <name evidence="2" type="ORF">HF995_09570</name>
</gene>
<proteinExistence type="predicted"/>